<dbReference type="AlphaFoldDB" id="A0A132HTS3"/>
<dbReference type="RefSeq" id="WP_008644630.1">
    <property type="nucleotide sequence ID" value="NZ_CP026544.1"/>
</dbReference>
<organism evidence="1 2">
    <name type="scientific">Cupriavidus metallidurans</name>
    <dbReference type="NCBI Taxonomy" id="119219"/>
    <lineage>
        <taxon>Bacteria</taxon>
        <taxon>Pseudomonadati</taxon>
        <taxon>Pseudomonadota</taxon>
        <taxon>Betaproteobacteria</taxon>
        <taxon>Burkholderiales</taxon>
        <taxon>Burkholderiaceae</taxon>
        <taxon>Cupriavidus</taxon>
    </lineage>
</organism>
<evidence type="ECO:0000313" key="2">
    <source>
        <dbReference type="Proteomes" id="UP000253772"/>
    </source>
</evidence>
<accession>A0A132HTS3</accession>
<name>A0A132HTS3_9BURK</name>
<sequence length="62" mass="6439">MLHLQLQAHDLVFLIPMALVGLLAMGAIPVAAKALRISCRCAGAILGVLLGVLVLEALPLLI</sequence>
<dbReference type="OrthoDB" id="8970860at2"/>
<dbReference type="GeneID" id="60823456"/>
<dbReference type="EMBL" id="CP037901">
    <property type="protein sequence ID" value="QBP11959.1"/>
    <property type="molecule type" value="Genomic_DNA"/>
</dbReference>
<dbReference type="Proteomes" id="UP000253772">
    <property type="component" value="Chromosome c2"/>
</dbReference>
<dbReference type="OMA" id="RISCRTM"/>
<reference evidence="1 2" key="1">
    <citation type="submission" date="2019-03" db="EMBL/GenBank/DDBJ databases">
        <title>Comparative insights into the high quality Complete genome sequence of highly metal resistant Cupriavidus metallidurans strain BS1 isolated from a gold-copper mine.</title>
        <authorList>
            <person name="Mazhar H.S."/>
            <person name="Rensing C."/>
        </authorList>
    </citation>
    <scope>NUCLEOTIDE SEQUENCE [LARGE SCALE GENOMIC DNA]</scope>
    <source>
        <strain evidence="1 2">BS1</strain>
    </source>
</reference>
<protein>
    <submittedName>
        <fullName evidence="1">Uncharacterized protein</fullName>
    </submittedName>
</protein>
<gene>
    <name evidence="1" type="ORF">DDF84_019410</name>
</gene>
<proteinExistence type="predicted"/>
<evidence type="ECO:0000313" key="1">
    <source>
        <dbReference type="EMBL" id="QBP11959.1"/>
    </source>
</evidence>